<dbReference type="RefSeq" id="WP_109811634.1">
    <property type="nucleotide sequence ID" value="NZ_QGKU01000033.1"/>
</dbReference>
<dbReference type="AlphaFoldDB" id="A0A2V2LBD3"/>
<feature type="transmembrane region" description="Helical" evidence="2">
    <location>
        <begin position="6"/>
        <end position="29"/>
    </location>
</feature>
<evidence type="ECO:0000256" key="2">
    <source>
        <dbReference type="SAM" id="Phobius"/>
    </source>
</evidence>
<evidence type="ECO:0000256" key="1">
    <source>
        <dbReference type="SAM" id="MobiDB-lite"/>
    </source>
</evidence>
<keyword evidence="4" id="KW-1185">Reference proteome</keyword>
<comment type="caution">
    <text evidence="3">The sequence shown here is derived from an EMBL/GenBank/DDBJ whole genome shotgun (WGS) entry which is preliminary data.</text>
</comment>
<dbReference type="Proteomes" id="UP000245680">
    <property type="component" value="Unassembled WGS sequence"/>
</dbReference>
<feature type="region of interest" description="Disordered" evidence="1">
    <location>
        <begin position="52"/>
        <end position="76"/>
    </location>
</feature>
<evidence type="ECO:0000313" key="3">
    <source>
        <dbReference type="EMBL" id="PWR02585.1"/>
    </source>
</evidence>
<keyword evidence="2" id="KW-0812">Transmembrane</keyword>
<dbReference type="EMBL" id="QGKU01000033">
    <property type="protein sequence ID" value="PWR02585.1"/>
    <property type="molecule type" value="Genomic_DNA"/>
</dbReference>
<reference evidence="3 4" key="1">
    <citation type="submission" date="2018-05" db="EMBL/GenBank/DDBJ databases">
        <title>Rhodobacteraceae gen. nov., sp. nov. isolated from sea water.</title>
        <authorList>
            <person name="Ren Y."/>
        </authorList>
    </citation>
    <scope>NUCLEOTIDE SEQUENCE [LARGE SCALE GENOMIC DNA]</scope>
    <source>
        <strain evidence="3 4">TG-679</strain>
    </source>
</reference>
<gene>
    <name evidence="3" type="ORF">DKT77_10355</name>
</gene>
<name>A0A2V2LBD3_9RHOB</name>
<evidence type="ECO:0000313" key="4">
    <source>
        <dbReference type="Proteomes" id="UP000245680"/>
    </source>
</evidence>
<keyword evidence="2" id="KW-0472">Membrane</keyword>
<keyword evidence="2" id="KW-1133">Transmembrane helix</keyword>
<accession>A0A2V2LBD3</accession>
<dbReference type="OrthoDB" id="7691173at2"/>
<protein>
    <recommendedName>
        <fullName evidence="5">Flagellar protein FliL</fullName>
    </recommendedName>
</protein>
<proteinExistence type="predicted"/>
<evidence type="ECO:0008006" key="5">
    <source>
        <dbReference type="Google" id="ProtNLM"/>
    </source>
</evidence>
<organism evidence="3 4">
    <name type="scientific">Meridianimarinicoccus roseus</name>
    <dbReference type="NCBI Taxonomy" id="2072018"/>
    <lineage>
        <taxon>Bacteria</taxon>
        <taxon>Pseudomonadati</taxon>
        <taxon>Pseudomonadota</taxon>
        <taxon>Alphaproteobacteria</taxon>
        <taxon>Rhodobacterales</taxon>
        <taxon>Paracoccaceae</taxon>
        <taxon>Meridianimarinicoccus</taxon>
    </lineage>
</organism>
<sequence>MQGNLYHFVGAMLPAAFGLALFGMGHLMLPPAVPAFDAAARAVAAAVAEEGDAAAEDGAAPTDEAGGDASGDTQPQPRHYVRIQEAVSSSIPSLGGIVQVQIALAVPEHQRNAILATIQSRPEDLITPLSETLRVTAETAPSLEALHDLLPEAFRAAVNARLGDDALPAPVLEVLIVSLLISQ</sequence>